<reference evidence="5 6" key="1">
    <citation type="journal article" date="2008" name="Nature">
        <title>The genome of the model beetle and pest Tribolium castaneum.</title>
        <authorList>
            <consortium name="Tribolium Genome Sequencing Consortium"/>
            <person name="Richards S."/>
            <person name="Gibbs R.A."/>
            <person name="Weinstock G.M."/>
            <person name="Brown S.J."/>
            <person name="Denell R."/>
            <person name="Beeman R.W."/>
            <person name="Gibbs R."/>
            <person name="Beeman R.W."/>
            <person name="Brown S.J."/>
            <person name="Bucher G."/>
            <person name="Friedrich M."/>
            <person name="Grimmelikhuijzen C.J."/>
            <person name="Klingler M."/>
            <person name="Lorenzen M."/>
            <person name="Richards S."/>
            <person name="Roth S."/>
            <person name="Schroder R."/>
            <person name="Tautz D."/>
            <person name="Zdobnov E.M."/>
            <person name="Muzny D."/>
            <person name="Gibbs R.A."/>
            <person name="Weinstock G.M."/>
            <person name="Attaway T."/>
            <person name="Bell S."/>
            <person name="Buhay C.J."/>
            <person name="Chandrabose M.N."/>
            <person name="Chavez D."/>
            <person name="Clerk-Blankenburg K.P."/>
            <person name="Cree A."/>
            <person name="Dao M."/>
            <person name="Davis C."/>
            <person name="Chacko J."/>
            <person name="Dinh H."/>
            <person name="Dugan-Rocha S."/>
            <person name="Fowler G."/>
            <person name="Garner T.T."/>
            <person name="Garnes J."/>
            <person name="Gnirke A."/>
            <person name="Hawes A."/>
            <person name="Hernandez J."/>
            <person name="Hines S."/>
            <person name="Holder M."/>
            <person name="Hume J."/>
            <person name="Jhangiani S.N."/>
            <person name="Joshi V."/>
            <person name="Khan Z.M."/>
            <person name="Jackson L."/>
            <person name="Kovar C."/>
            <person name="Kowis A."/>
            <person name="Lee S."/>
            <person name="Lewis L.R."/>
            <person name="Margolis J."/>
            <person name="Morgan M."/>
            <person name="Nazareth L.V."/>
            <person name="Nguyen N."/>
            <person name="Okwuonu G."/>
            <person name="Parker D."/>
            <person name="Richards S."/>
            <person name="Ruiz S.J."/>
            <person name="Santibanez J."/>
            <person name="Savard J."/>
            <person name="Scherer S.E."/>
            <person name="Schneider B."/>
            <person name="Sodergren E."/>
            <person name="Tautz D."/>
            <person name="Vattahil S."/>
            <person name="Villasana D."/>
            <person name="White C.S."/>
            <person name="Wright R."/>
            <person name="Park Y."/>
            <person name="Beeman R.W."/>
            <person name="Lord J."/>
            <person name="Oppert B."/>
            <person name="Lorenzen M."/>
            <person name="Brown S."/>
            <person name="Wang L."/>
            <person name="Savard J."/>
            <person name="Tautz D."/>
            <person name="Richards S."/>
            <person name="Weinstock G."/>
            <person name="Gibbs R.A."/>
            <person name="Liu Y."/>
            <person name="Worley K."/>
            <person name="Weinstock G."/>
            <person name="Elsik C.G."/>
            <person name="Reese J.T."/>
            <person name="Elhaik E."/>
            <person name="Landan G."/>
            <person name="Graur D."/>
            <person name="Arensburger P."/>
            <person name="Atkinson P."/>
            <person name="Beeman R.W."/>
            <person name="Beidler J."/>
            <person name="Brown S.J."/>
            <person name="Demuth J.P."/>
            <person name="Drury D.W."/>
            <person name="Du Y.Z."/>
            <person name="Fujiwara H."/>
            <person name="Lorenzen M."/>
            <person name="Maselli V."/>
            <person name="Osanai M."/>
            <person name="Park Y."/>
            <person name="Robertson H.M."/>
            <person name="Tu Z."/>
            <person name="Wang J.J."/>
            <person name="Wang S."/>
            <person name="Richards S."/>
            <person name="Song H."/>
            <person name="Zhang L."/>
            <person name="Sodergren E."/>
            <person name="Werner D."/>
            <person name="Stanke M."/>
            <person name="Morgenstern B."/>
            <person name="Solovyev V."/>
            <person name="Kosarev P."/>
            <person name="Brown G."/>
            <person name="Chen H.C."/>
            <person name="Ermolaeva O."/>
            <person name="Hlavina W."/>
            <person name="Kapustin Y."/>
            <person name="Kiryutin B."/>
            <person name="Kitts P."/>
            <person name="Maglott D."/>
            <person name="Pruitt K."/>
            <person name="Sapojnikov V."/>
            <person name="Souvorov A."/>
            <person name="Mackey A.J."/>
            <person name="Waterhouse R.M."/>
            <person name="Wyder S."/>
            <person name="Zdobnov E.M."/>
            <person name="Zdobnov E.M."/>
            <person name="Wyder S."/>
            <person name="Kriventseva E.V."/>
            <person name="Kadowaki T."/>
            <person name="Bork P."/>
            <person name="Aranda M."/>
            <person name="Bao R."/>
            <person name="Beermann A."/>
            <person name="Berns N."/>
            <person name="Bolognesi R."/>
            <person name="Bonneton F."/>
            <person name="Bopp D."/>
            <person name="Brown S.J."/>
            <person name="Bucher G."/>
            <person name="Butts T."/>
            <person name="Chaumot A."/>
            <person name="Denell R.E."/>
            <person name="Ferrier D.E."/>
            <person name="Friedrich M."/>
            <person name="Gordon C.M."/>
            <person name="Jindra M."/>
            <person name="Klingler M."/>
            <person name="Lan Q."/>
            <person name="Lattorff H.M."/>
            <person name="Laudet V."/>
            <person name="von Levetsow C."/>
            <person name="Liu Z."/>
            <person name="Lutz R."/>
            <person name="Lynch J.A."/>
            <person name="da Fonseca R.N."/>
            <person name="Posnien N."/>
            <person name="Reuter R."/>
            <person name="Roth S."/>
            <person name="Savard J."/>
            <person name="Schinko J.B."/>
            <person name="Schmitt C."/>
            <person name="Schoppmeier M."/>
            <person name="Schroder R."/>
            <person name="Shippy T.D."/>
            <person name="Simonnet F."/>
            <person name="Marques-Souza H."/>
            <person name="Tautz D."/>
            <person name="Tomoyasu Y."/>
            <person name="Trauner J."/>
            <person name="Van der Zee M."/>
            <person name="Vervoort M."/>
            <person name="Wittkopp N."/>
            <person name="Wimmer E.A."/>
            <person name="Yang X."/>
            <person name="Jones A.K."/>
            <person name="Sattelle D.B."/>
            <person name="Ebert P.R."/>
            <person name="Nelson D."/>
            <person name="Scott J.G."/>
            <person name="Beeman R.W."/>
            <person name="Muthukrishnan S."/>
            <person name="Kramer K.J."/>
            <person name="Arakane Y."/>
            <person name="Beeman R.W."/>
            <person name="Zhu Q."/>
            <person name="Hogenkamp D."/>
            <person name="Dixit R."/>
            <person name="Oppert B."/>
            <person name="Jiang H."/>
            <person name="Zou Z."/>
            <person name="Marshall J."/>
            <person name="Elpidina E."/>
            <person name="Vinokurov K."/>
            <person name="Oppert C."/>
            <person name="Zou Z."/>
            <person name="Evans J."/>
            <person name="Lu Z."/>
            <person name="Zhao P."/>
            <person name="Sumathipala N."/>
            <person name="Altincicek B."/>
            <person name="Vilcinskas A."/>
            <person name="Williams M."/>
            <person name="Hultmark D."/>
            <person name="Hetru C."/>
            <person name="Jiang H."/>
            <person name="Grimmelikhuijzen C.J."/>
            <person name="Hauser F."/>
            <person name="Cazzamali G."/>
            <person name="Williamson M."/>
            <person name="Park Y."/>
            <person name="Li B."/>
            <person name="Tanaka Y."/>
            <person name="Predel R."/>
            <person name="Neupert S."/>
            <person name="Schachtner J."/>
            <person name="Verleyen P."/>
            <person name="Raible F."/>
            <person name="Bork P."/>
            <person name="Friedrich M."/>
            <person name="Walden K.K."/>
            <person name="Robertson H.M."/>
            <person name="Angeli S."/>
            <person name="Foret S."/>
            <person name="Bucher G."/>
            <person name="Schuetz S."/>
            <person name="Maleszka R."/>
            <person name="Wimmer E.A."/>
            <person name="Beeman R.W."/>
            <person name="Lorenzen M."/>
            <person name="Tomoyasu Y."/>
            <person name="Miller S.C."/>
            <person name="Grossmann D."/>
            <person name="Bucher G."/>
        </authorList>
    </citation>
    <scope>NUCLEOTIDE SEQUENCE [LARGE SCALE GENOMIC DNA]</scope>
    <source>
        <strain evidence="5 6">Georgia GA2</strain>
    </source>
</reference>
<dbReference type="Gene3D" id="1.10.8.1120">
    <property type="entry name" value="Histone RNA hairpin-binding protein RNA-binding domain"/>
    <property type="match status" value="1"/>
</dbReference>
<dbReference type="EMBL" id="KQ971372">
    <property type="protein sequence ID" value="EFA10320.1"/>
    <property type="molecule type" value="Genomic_DNA"/>
</dbReference>
<dbReference type="GO" id="GO:0071204">
    <property type="term" value="C:histone pre-mRNA 3'end processing complex"/>
    <property type="evidence" value="ECO:0000318"/>
    <property type="project" value="GO_Central"/>
</dbReference>
<dbReference type="HOGENOM" id="CLU_1162470_0_0_1"/>
<dbReference type="GO" id="GO:0005737">
    <property type="term" value="C:cytoplasm"/>
    <property type="evidence" value="ECO:0000318"/>
    <property type="project" value="GO_Central"/>
</dbReference>
<feature type="compositionally biased region" description="Basic and acidic residues" evidence="3">
    <location>
        <begin position="162"/>
        <end position="179"/>
    </location>
</feature>
<evidence type="ECO:0000256" key="1">
    <source>
        <dbReference type="ARBA" id="ARBA00006151"/>
    </source>
</evidence>
<comment type="similarity">
    <text evidence="1">Belongs to the SLBP family.</text>
</comment>
<dbReference type="FunCoup" id="D6X336">
    <property type="interactions" value="1517"/>
</dbReference>
<dbReference type="InterPro" id="IPR026502">
    <property type="entry name" value="SLBP1/SLBP2"/>
</dbReference>
<dbReference type="PhylomeDB" id="D6X336"/>
<keyword evidence="6" id="KW-1185">Reference proteome</keyword>
<feature type="region of interest" description="Disordered" evidence="3">
    <location>
        <begin position="95"/>
        <end position="114"/>
    </location>
</feature>
<dbReference type="GO" id="GO:0071207">
    <property type="term" value="F:histone pre-mRNA stem-loop binding"/>
    <property type="evidence" value="ECO:0000318"/>
    <property type="project" value="GO_Central"/>
</dbReference>
<dbReference type="InterPro" id="IPR029344">
    <property type="entry name" value="SLBP_RNA_bind"/>
</dbReference>
<evidence type="ECO:0000256" key="3">
    <source>
        <dbReference type="SAM" id="MobiDB-lite"/>
    </source>
</evidence>
<feature type="region of interest" description="Disordered" evidence="3">
    <location>
        <begin position="126"/>
        <end position="179"/>
    </location>
</feature>
<dbReference type="KEGG" id="tca:103314257"/>
<feature type="compositionally biased region" description="Basic and acidic residues" evidence="3">
    <location>
        <begin position="126"/>
        <end position="137"/>
    </location>
</feature>
<sequence>MTTTRRLSMNTSLKNARIFDDDSMDDLITENIKEDLEELAFDPFEGPEPPKITPEEFKGKTEIKQELFDEDTNFPITTQALENFHIKKEVLEDLSSPVKTEPFENSDSNSRKSFKSAKITLFKKRDSPYKSTRERLEACSSKVSSLNLDENGKTPPRKKSKKIELETDPEVLRRRQKQIDYGKNTIGYDEYTKLVPRQQRKSDDPQTPNKFLKYSRRGWDGLIKQWRLKLHKYDPNEDD</sequence>
<evidence type="ECO:0000313" key="6">
    <source>
        <dbReference type="Proteomes" id="UP000007266"/>
    </source>
</evidence>
<dbReference type="FunFam" id="1.10.8.1120:FF:000001">
    <property type="entry name" value="Histone RNA hairpin-binding protein-like"/>
    <property type="match status" value="1"/>
</dbReference>
<dbReference type="GO" id="GO:0051028">
    <property type="term" value="P:mRNA transport"/>
    <property type="evidence" value="ECO:0000318"/>
    <property type="project" value="GO_Central"/>
</dbReference>
<evidence type="ECO:0000256" key="2">
    <source>
        <dbReference type="ARBA" id="ARBA00022884"/>
    </source>
</evidence>
<reference evidence="5 6" key="2">
    <citation type="journal article" date="2010" name="Nucleic Acids Res.">
        <title>BeetleBase in 2010: revisions to provide comprehensive genomic information for Tribolium castaneum.</title>
        <authorList>
            <person name="Kim H.S."/>
            <person name="Murphy T."/>
            <person name="Xia J."/>
            <person name="Caragea D."/>
            <person name="Park Y."/>
            <person name="Beeman R.W."/>
            <person name="Lorenzen M.D."/>
            <person name="Butcher S."/>
            <person name="Manak J.R."/>
            <person name="Brown S.J."/>
        </authorList>
    </citation>
    <scope>GENOME REANNOTATION</scope>
    <source>
        <strain evidence="5 6">Georgia GA2</strain>
    </source>
</reference>
<dbReference type="GO" id="GO:0007076">
    <property type="term" value="P:mitotic chromosome condensation"/>
    <property type="evidence" value="ECO:0007669"/>
    <property type="project" value="UniProtKB-ARBA"/>
</dbReference>
<dbReference type="GO" id="GO:0006398">
    <property type="term" value="P:mRNA 3'-end processing by stem-loop binding and cleavage"/>
    <property type="evidence" value="ECO:0000318"/>
    <property type="project" value="GO_Central"/>
</dbReference>
<dbReference type="InParanoid" id="D6X336"/>
<protein>
    <recommendedName>
        <fullName evidence="4">Histone RNA hairpin-binding protein RNA-binding domain-containing protein</fullName>
    </recommendedName>
</protein>
<evidence type="ECO:0000313" key="5">
    <source>
        <dbReference type="EMBL" id="EFA10320.1"/>
    </source>
</evidence>
<feature type="domain" description="Histone RNA hairpin-binding protein RNA-binding" evidence="4">
    <location>
        <begin position="167"/>
        <end position="235"/>
    </location>
</feature>
<dbReference type="PANTHER" id="PTHR17408">
    <property type="entry name" value="HISTONE RNA HAIRPIN-BINDING PROTEIN"/>
    <property type="match status" value="1"/>
</dbReference>
<dbReference type="OrthoDB" id="265795at2759"/>
<gene>
    <name evidence="5" type="primary">AUGUSTUS-3.0.2_12536</name>
    <name evidence="5" type="ORF">TcasGA2_TC012536</name>
</gene>
<name>D6X336_TRICA</name>
<dbReference type="AlphaFoldDB" id="D6X336"/>
<dbReference type="Pfam" id="PF15247">
    <property type="entry name" value="SLBP_RNA_bind"/>
    <property type="match status" value="1"/>
</dbReference>
<dbReference type="GO" id="GO:0003729">
    <property type="term" value="F:mRNA binding"/>
    <property type="evidence" value="ECO:0000318"/>
    <property type="project" value="GO_Central"/>
</dbReference>
<dbReference type="Proteomes" id="UP000007266">
    <property type="component" value="Linkage group 9"/>
</dbReference>
<proteinExistence type="inferred from homology"/>
<dbReference type="eggNOG" id="KOG3934">
    <property type="taxonomic scope" value="Eukaryota"/>
</dbReference>
<keyword evidence="2" id="KW-0694">RNA-binding</keyword>
<dbReference type="STRING" id="7070.D6X336"/>
<accession>D6X336</accession>
<feature type="region of interest" description="Disordered" evidence="3">
    <location>
        <begin position="195"/>
        <end position="214"/>
    </location>
</feature>
<evidence type="ECO:0000259" key="4">
    <source>
        <dbReference type="Pfam" id="PF15247"/>
    </source>
</evidence>
<organism evidence="5 6">
    <name type="scientific">Tribolium castaneum</name>
    <name type="common">Red flour beetle</name>
    <dbReference type="NCBI Taxonomy" id="7070"/>
    <lineage>
        <taxon>Eukaryota</taxon>
        <taxon>Metazoa</taxon>
        <taxon>Ecdysozoa</taxon>
        <taxon>Arthropoda</taxon>
        <taxon>Hexapoda</taxon>
        <taxon>Insecta</taxon>
        <taxon>Pterygota</taxon>
        <taxon>Neoptera</taxon>
        <taxon>Endopterygota</taxon>
        <taxon>Coleoptera</taxon>
        <taxon>Polyphaga</taxon>
        <taxon>Cucujiformia</taxon>
        <taxon>Tenebrionidae</taxon>
        <taxon>Tenebrionidae incertae sedis</taxon>
        <taxon>Tribolium</taxon>
    </lineage>
</organism>
<dbReference type="InterPro" id="IPR038294">
    <property type="entry name" value="SLBP_RNA_bind_sf"/>
</dbReference>
<dbReference type="PANTHER" id="PTHR17408:SF0">
    <property type="entry name" value="HISTONE RNA HAIRPIN-BINDING PROTEIN"/>
    <property type="match status" value="1"/>
</dbReference>